<dbReference type="InterPro" id="IPR036028">
    <property type="entry name" value="SH3-like_dom_sf"/>
</dbReference>
<gene>
    <name evidence="2" type="ORF">JFL43_13585</name>
</gene>
<organism evidence="2 3">
    <name type="scientific">Viridibacillus soli</name>
    <dbReference type="NCBI Taxonomy" id="2798301"/>
    <lineage>
        <taxon>Bacteria</taxon>
        <taxon>Bacillati</taxon>
        <taxon>Bacillota</taxon>
        <taxon>Bacilli</taxon>
        <taxon>Bacillales</taxon>
        <taxon>Caryophanaceae</taxon>
        <taxon>Viridibacillus</taxon>
    </lineage>
</organism>
<dbReference type="InterPro" id="IPR050126">
    <property type="entry name" value="Ap4A_hydrolase"/>
</dbReference>
<name>A0ABS1H8Y4_9BACL</name>
<dbReference type="PANTHER" id="PTHR42850">
    <property type="entry name" value="METALLOPHOSPHOESTERASE"/>
    <property type="match status" value="1"/>
</dbReference>
<comment type="caution">
    <text evidence="2">The sequence shown here is derived from an EMBL/GenBank/DDBJ whole genome shotgun (WGS) entry which is preliminary data.</text>
</comment>
<dbReference type="SUPFAM" id="SSF50044">
    <property type="entry name" value="SH3-domain"/>
    <property type="match status" value="1"/>
</dbReference>
<dbReference type="Pfam" id="PF00149">
    <property type="entry name" value="Metallophos"/>
    <property type="match status" value="1"/>
</dbReference>
<feature type="domain" description="Calcineurin-like phosphoesterase" evidence="1">
    <location>
        <begin position="14"/>
        <end position="198"/>
    </location>
</feature>
<proteinExistence type="predicted"/>
<dbReference type="SUPFAM" id="SSF56300">
    <property type="entry name" value="Metallo-dependent phosphatases"/>
    <property type="match status" value="1"/>
</dbReference>
<dbReference type="Proteomes" id="UP000618943">
    <property type="component" value="Unassembled WGS sequence"/>
</dbReference>
<dbReference type="EMBL" id="JAEOAH010000021">
    <property type="protein sequence ID" value="MBK3495871.1"/>
    <property type="molecule type" value="Genomic_DNA"/>
</dbReference>
<dbReference type="InterPro" id="IPR004843">
    <property type="entry name" value="Calcineurin-like_PHP"/>
</dbReference>
<reference evidence="2 3" key="1">
    <citation type="submission" date="2020-12" db="EMBL/GenBank/DDBJ databases">
        <title>YIM B01967 draft genome.</title>
        <authorList>
            <person name="Yan X."/>
        </authorList>
    </citation>
    <scope>NUCLEOTIDE SEQUENCE [LARGE SCALE GENOMIC DNA]</scope>
    <source>
        <strain evidence="2 3">YIM B01967</strain>
    </source>
</reference>
<dbReference type="Gene3D" id="3.60.21.10">
    <property type="match status" value="1"/>
</dbReference>
<dbReference type="RefSeq" id="WP_100795097.1">
    <property type="nucleotide sequence ID" value="NZ_JAEOAH010000021.1"/>
</dbReference>
<evidence type="ECO:0000259" key="1">
    <source>
        <dbReference type="Pfam" id="PF00149"/>
    </source>
</evidence>
<dbReference type="InterPro" id="IPR029052">
    <property type="entry name" value="Metallo-depent_PP-like"/>
</dbReference>
<evidence type="ECO:0000313" key="2">
    <source>
        <dbReference type="EMBL" id="MBK3495871.1"/>
    </source>
</evidence>
<protein>
    <submittedName>
        <fullName evidence="2">Metallophosphoesterase</fullName>
    </submittedName>
</protein>
<dbReference type="PANTHER" id="PTHR42850:SF4">
    <property type="entry name" value="ZINC-DEPENDENT ENDOPOLYPHOSPHATASE"/>
    <property type="match status" value="1"/>
</dbReference>
<sequence length="363" mass="41907">MMKVKKVHLENEKRVIIISDIHASLGLFKRLLSKVHYITDDYLIINGDLCEKGINSLETIEYVRALCESSPNVYVTKGNCDVIFHLVENNDQKIIPYIERRNSILKEMLTFHHKSLDDFENLQQLAIYYRQHFGETLTWLEQLPNVIETENFIVVHAGIENKANWQQTDETIALYADSFYEKGHQVDKMVIVGHWPVVNYRADQITSHGALIDWDKKITSLDGGNQIKKDGQLNALIIQDDTYTSCYVDDLSDKAIIKKDYIDTKKRMGTVTYPNYGMKIIQQEKYFTLCENINIHRQQWIKNEYLEIVDGKANCTDDLSATFLSVKALETVWIVDNSTAGYILIKNSNGEVGWIPRDCVVED</sequence>
<accession>A0ABS1H8Y4</accession>
<evidence type="ECO:0000313" key="3">
    <source>
        <dbReference type="Proteomes" id="UP000618943"/>
    </source>
</evidence>
<keyword evidence="3" id="KW-1185">Reference proteome</keyword>